<feature type="non-terminal residue" evidence="2">
    <location>
        <position position="29"/>
    </location>
</feature>
<accession>A0A6J4JQG9</accession>
<name>A0A6J4JQG9_9SPHI</name>
<reference evidence="2" key="1">
    <citation type="submission" date="2020-02" db="EMBL/GenBank/DDBJ databases">
        <authorList>
            <person name="Meier V. D."/>
        </authorList>
    </citation>
    <scope>NUCLEOTIDE SEQUENCE</scope>
    <source>
        <strain evidence="2">AVDCRST_MAG56</strain>
    </source>
</reference>
<protein>
    <submittedName>
        <fullName evidence="2">Uncharacterized protein</fullName>
    </submittedName>
</protein>
<organism evidence="2">
    <name type="scientific">uncultured Cytophagales bacterium</name>
    <dbReference type="NCBI Taxonomy" id="158755"/>
    <lineage>
        <taxon>Bacteria</taxon>
        <taxon>Pseudomonadati</taxon>
        <taxon>Bacteroidota</taxon>
        <taxon>Sphingobacteriia</taxon>
        <taxon>Sphingobacteriales</taxon>
        <taxon>environmental samples</taxon>
    </lineage>
</organism>
<sequence>GHHPCPDQQSAYETELGGTAGPQSGCALL</sequence>
<evidence type="ECO:0000256" key="1">
    <source>
        <dbReference type="SAM" id="MobiDB-lite"/>
    </source>
</evidence>
<feature type="region of interest" description="Disordered" evidence="1">
    <location>
        <begin position="1"/>
        <end position="29"/>
    </location>
</feature>
<evidence type="ECO:0000313" key="2">
    <source>
        <dbReference type="EMBL" id="CAA9284865.1"/>
    </source>
</evidence>
<gene>
    <name evidence="2" type="ORF">AVDCRST_MAG56-4043</name>
</gene>
<feature type="non-terminal residue" evidence="2">
    <location>
        <position position="1"/>
    </location>
</feature>
<dbReference type="EMBL" id="CADCTQ010000337">
    <property type="protein sequence ID" value="CAA9284865.1"/>
    <property type="molecule type" value="Genomic_DNA"/>
</dbReference>
<proteinExistence type="predicted"/>
<dbReference type="AlphaFoldDB" id="A0A6J4JQG9"/>